<evidence type="ECO:0000313" key="4">
    <source>
        <dbReference type="EMBL" id="RKH05809.1"/>
    </source>
</evidence>
<accession>A0A3A8KF82</accession>
<dbReference type="InterPro" id="IPR049492">
    <property type="entry name" value="BD-FAE-like_dom"/>
</dbReference>
<gene>
    <name evidence="4" type="ORF">D7X32_06870</name>
</gene>
<feature type="domain" description="BD-FAE-like" evidence="3">
    <location>
        <begin position="85"/>
        <end position="301"/>
    </location>
</feature>
<evidence type="ECO:0000256" key="1">
    <source>
        <dbReference type="ARBA" id="ARBA00022801"/>
    </source>
</evidence>
<sequence length="593" mass="60394">MKAGRTQRVFAWGFGVVAAWLTGCGGGSDVEVPAPAASARGLASACPAGLPGGPLVPDGTTASTCADATATPLTLTYASGEGHQLDLYRPATGSGPFPTVVWIHGGGWLGGSRLDVNQARRLVCRGYAVASIDYRLSDVAVFPAQLHDVKAAIRFLRANAAAHGLDPSRFAAFGSSAGGHLAALAGTSRGVAGLEDPLQGNAGVSSAVQAVVDWYGPTDFARMDSQLLARGCGPGSARHSQPDSPESQLVGCTVGDASCQGAVALASPVTHVGAGDPPMLVLHGDQDCTVPGEQSLLLASAMETAGRCVVQRDVVGAGHGGAGWVSTPVQDATAGFLDAVLKPAVAPSTPEAVCSRFQVAGNPAASTGATWTYDSVDQGVHYVLKGIVFKPATGTGPFPAVVISHGKGGTARGYSANVARTMVGWGLVAMGTTYTHAADAAGTLPEGDEGASEENVLRAHKARDLLSCVGNVDFTRVAAHGHSMGGFVTGQLLGTHPADFRAASHTAGGVSAGPNSTRPDAAGNITTPYQLHHGDADTVVPLSQDQTLKSILAANGTPNALYVYAGYTHDQIPFDTTMLSRVRTWYRQHGVLP</sequence>
<dbReference type="AlphaFoldDB" id="A0A3A8KF82"/>
<dbReference type="SUPFAM" id="SSF53474">
    <property type="entry name" value="alpha/beta-Hydrolases"/>
    <property type="match status" value="2"/>
</dbReference>
<dbReference type="EMBL" id="RAWE01000015">
    <property type="protein sequence ID" value="RKH05809.1"/>
    <property type="molecule type" value="Genomic_DNA"/>
</dbReference>
<comment type="caution">
    <text evidence="4">The sequence shown here is derived from an EMBL/GenBank/DDBJ whole genome shotgun (WGS) entry which is preliminary data.</text>
</comment>
<evidence type="ECO:0000259" key="2">
    <source>
        <dbReference type="Pfam" id="PF01738"/>
    </source>
</evidence>
<keyword evidence="1 4" id="KW-0378">Hydrolase</keyword>
<dbReference type="PANTHER" id="PTHR48081:SF13">
    <property type="entry name" value="ALPHA_BETA HYDROLASE"/>
    <property type="match status" value="1"/>
</dbReference>
<reference evidence="5" key="1">
    <citation type="submission" date="2018-09" db="EMBL/GenBank/DDBJ databases">
        <authorList>
            <person name="Livingstone P.G."/>
            <person name="Whitworth D.E."/>
        </authorList>
    </citation>
    <scope>NUCLEOTIDE SEQUENCE [LARGE SCALE GENOMIC DNA]</scope>
    <source>
        <strain evidence="5">CA043D</strain>
    </source>
</reference>
<feature type="domain" description="Dienelactone hydrolase" evidence="2">
    <location>
        <begin position="386"/>
        <end position="569"/>
    </location>
</feature>
<dbReference type="Gene3D" id="3.40.50.1820">
    <property type="entry name" value="alpha/beta hydrolase"/>
    <property type="match status" value="2"/>
</dbReference>
<proteinExistence type="predicted"/>
<evidence type="ECO:0000313" key="5">
    <source>
        <dbReference type="Proteomes" id="UP000268313"/>
    </source>
</evidence>
<dbReference type="Pfam" id="PF20434">
    <property type="entry name" value="BD-FAE"/>
    <property type="match status" value="1"/>
</dbReference>
<dbReference type="InterPro" id="IPR002925">
    <property type="entry name" value="Dienelactn_hydro"/>
</dbReference>
<dbReference type="InterPro" id="IPR029058">
    <property type="entry name" value="AB_hydrolase_fold"/>
</dbReference>
<organism evidence="4 5">
    <name type="scientific">Corallococcus carmarthensis</name>
    <dbReference type="NCBI Taxonomy" id="2316728"/>
    <lineage>
        <taxon>Bacteria</taxon>
        <taxon>Pseudomonadati</taxon>
        <taxon>Myxococcota</taxon>
        <taxon>Myxococcia</taxon>
        <taxon>Myxococcales</taxon>
        <taxon>Cystobacterineae</taxon>
        <taxon>Myxococcaceae</taxon>
        <taxon>Corallococcus</taxon>
    </lineage>
</organism>
<name>A0A3A8KF82_9BACT</name>
<dbReference type="OrthoDB" id="9775851at2"/>
<keyword evidence="5" id="KW-1185">Reference proteome</keyword>
<dbReference type="Proteomes" id="UP000268313">
    <property type="component" value="Unassembled WGS sequence"/>
</dbReference>
<dbReference type="InterPro" id="IPR050300">
    <property type="entry name" value="GDXG_lipolytic_enzyme"/>
</dbReference>
<dbReference type="Pfam" id="PF01738">
    <property type="entry name" value="DLH"/>
    <property type="match status" value="1"/>
</dbReference>
<evidence type="ECO:0000259" key="3">
    <source>
        <dbReference type="Pfam" id="PF20434"/>
    </source>
</evidence>
<protein>
    <submittedName>
        <fullName evidence="4">Alpha/beta hydrolase</fullName>
    </submittedName>
</protein>
<dbReference type="GO" id="GO:0016787">
    <property type="term" value="F:hydrolase activity"/>
    <property type="evidence" value="ECO:0007669"/>
    <property type="project" value="UniProtKB-KW"/>
</dbReference>
<dbReference type="RefSeq" id="WP_120601698.1">
    <property type="nucleotide sequence ID" value="NZ_RAWE01000015.1"/>
</dbReference>
<dbReference type="PANTHER" id="PTHR48081">
    <property type="entry name" value="AB HYDROLASE SUPERFAMILY PROTEIN C4A8.06C"/>
    <property type="match status" value="1"/>
</dbReference>
<dbReference type="PROSITE" id="PS51257">
    <property type="entry name" value="PROKAR_LIPOPROTEIN"/>
    <property type="match status" value="1"/>
</dbReference>